<sequence>MVGELCTGANDKLPELLHPEIWRVRRQIRYCQDRTPLATFTANTQPFVDLYRLAPFTTMRLYTSGTDTPSNILLPPTWIVTGHKYYGNMYTAIYTGKRRLEIRQWVCPPMLDISHPP</sequence>
<dbReference type="AlphaFoldDB" id="A0A2M8KTC2"/>
<evidence type="ECO:0000313" key="2">
    <source>
        <dbReference type="Proteomes" id="UP000229554"/>
    </source>
</evidence>
<comment type="caution">
    <text evidence="1">The sequence shown here is derived from an EMBL/GenBank/DDBJ whole genome shotgun (WGS) entry which is preliminary data.</text>
</comment>
<dbReference type="EMBL" id="PFED01000042">
    <property type="protein sequence ID" value="PJE63167.1"/>
    <property type="molecule type" value="Genomic_DNA"/>
</dbReference>
<organism evidence="1 2">
    <name type="scientific">Candidatus Roizmanbacteria bacterium CG10_big_fil_rev_8_21_14_0_10_39_6</name>
    <dbReference type="NCBI Taxonomy" id="1974853"/>
    <lineage>
        <taxon>Bacteria</taxon>
        <taxon>Candidatus Roizmaniibacteriota</taxon>
    </lineage>
</organism>
<reference evidence="2" key="1">
    <citation type="submission" date="2017-09" db="EMBL/GenBank/DDBJ databases">
        <title>Depth-based differentiation of microbial function through sediment-hosted aquifers and enrichment of novel symbionts in the deep terrestrial subsurface.</title>
        <authorList>
            <person name="Probst A.J."/>
            <person name="Ladd B."/>
            <person name="Jarett J.K."/>
            <person name="Geller-Mcgrath D.E."/>
            <person name="Sieber C.M.K."/>
            <person name="Emerson J.B."/>
            <person name="Anantharaman K."/>
            <person name="Thomas B.C."/>
            <person name="Malmstrom R."/>
            <person name="Stieglmeier M."/>
            <person name="Klingl A."/>
            <person name="Woyke T."/>
            <person name="Ryan C.M."/>
            <person name="Banfield J.F."/>
        </authorList>
    </citation>
    <scope>NUCLEOTIDE SEQUENCE [LARGE SCALE GENOMIC DNA]</scope>
</reference>
<evidence type="ECO:0000313" key="1">
    <source>
        <dbReference type="EMBL" id="PJE63167.1"/>
    </source>
</evidence>
<accession>A0A2M8KTC2</accession>
<protein>
    <submittedName>
        <fullName evidence="1">Uncharacterized protein</fullName>
    </submittedName>
</protein>
<proteinExistence type="predicted"/>
<name>A0A2M8KTC2_9BACT</name>
<dbReference type="Proteomes" id="UP000229554">
    <property type="component" value="Unassembled WGS sequence"/>
</dbReference>
<gene>
    <name evidence="1" type="ORF">COU88_00975</name>
</gene>
<feature type="non-terminal residue" evidence="1">
    <location>
        <position position="117"/>
    </location>
</feature>